<gene>
    <name evidence="5" type="ORF">J2S47_001939</name>
</gene>
<sequence length="264" mass="27386">MNTERMSAGHAGEAPVSGRTAVVTGAGSGIGRAVAAELLRAGWTVVLAGRRTGPLEETAALVPGADAPTVRADVSDPDDVAALFTAVRDRFGRLDLLFNNAGTFGPGGVPVEDLSYEAWRHVVDTNLNGAFLCAQAAYRQMKEQDPRGGRIINNGSVSAHAPRPHSVAYTATKHAMTGLTKSLALDGRAYGIAVGQIDIGNAATDMTDGMRTGALQANGAVVPEPVMDVADVARTVRHMAELPLEANVQFATVLATAMPYVGRG</sequence>
<dbReference type="Gene3D" id="3.40.50.720">
    <property type="entry name" value="NAD(P)-binding Rossmann-like Domain"/>
    <property type="match status" value="1"/>
</dbReference>
<keyword evidence="6" id="KW-1185">Reference proteome</keyword>
<dbReference type="PRINTS" id="PR00080">
    <property type="entry name" value="SDRFAMILY"/>
</dbReference>
<evidence type="ECO:0000313" key="5">
    <source>
        <dbReference type="EMBL" id="MDP9681437.1"/>
    </source>
</evidence>
<dbReference type="InterPro" id="IPR002347">
    <property type="entry name" value="SDR_fam"/>
</dbReference>
<dbReference type="SMART" id="SM00822">
    <property type="entry name" value="PKS_KR"/>
    <property type="match status" value="1"/>
</dbReference>
<proteinExistence type="inferred from homology"/>
<dbReference type="InterPro" id="IPR036291">
    <property type="entry name" value="NAD(P)-bd_dom_sf"/>
</dbReference>
<keyword evidence="2" id="KW-0560">Oxidoreductase</keyword>
<feature type="domain" description="Ketoreductase" evidence="4">
    <location>
        <begin position="19"/>
        <end position="200"/>
    </location>
</feature>
<evidence type="ECO:0000256" key="1">
    <source>
        <dbReference type="ARBA" id="ARBA00006484"/>
    </source>
</evidence>
<evidence type="ECO:0000313" key="6">
    <source>
        <dbReference type="Proteomes" id="UP001231675"/>
    </source>
</evidence>
<dbReference type="PROSITE" id="PS00061">
    <property type="entry name" value="ADH_SHORT"/>
    <property type="match status" value="1"/>
</dbReference>
<reference evidence="5 6" key="1">
    <citation type="submission" date="2023-07" db="EMBL/GenBank/DDBJ databases">
        <title>Sequencing the genomes of 1000 actinobacteria strains.</title>
        <authorList>
            <person name="Klenk H.-P."/>
        </authorList>
    </citation>
    <scope>NUCLEOTIDE SEQUENCE [LARGE SCALE GENOMIC DNA]</scope>
    <source>
        <strain evidence="5 6">DSM 40229</strain>
    </source>
</reference>
<dbReference type="Pfam" id="PF00106">
    <property type="entry name" value="adh_short"/>
    <property type="match status" value="1"/>
</dbReference>
<organism evidence="5 6">
    <name type="scientific">Streptomyces griseoviridis</name>
    <dbReference type="NCBI Taxonomy" id="45398"/>
    <lineage>
        <taxon>Bacteria</taxon>
        <taxon>Bacillati</taxon>
        <taxon>Actinomycetota</taxon>
        <taxon>Actinomycetes</taxon>
        <taxon>Kitasatosporales</taxon>
        <taxon>Streptomycetaceae</taxon>
        <taxon>Streptomyces</taxon>
    </lineage>
</organism>
<dbReference type="PANTHER" id="PTHR43669">
    <property type="entry name" value="5-KETO-D-GLUCONATE 5-REDUCTASE"/>
    <property type="match status" value="1"/>
</dbReference>
<comment type="similarity">
    <text evidence="1 3">Belongs to the short-chain dehydrogenases/reductases (SDR) family.</text>
</comment>
<dbReference type="PRINTS" id="PR00081">
    <property type="entry name" value="GDHRDH"/>
</dbReference>
<accession>A0ABT9LCK2</accession>
<dbReference type="InterPro" id="IPR020904">
    <property type="entry name" value="Sc_DH/Rdtase_CS"/>
</dbReference>
<dbReference type="EMBL" id="JAURUD010000001">
    <property type="protein sequence ID" value="MDP9681437.1"/>
    <property type="molecule type" value="Genomic_DNA"/>
</dbReference>
<dbReference type="CDD" id="cd05233">
    <property type="entry name" value="SDR_c"/>
    <property type="match status" value="1"/>
</dbReference>
<evidence type="ECO:0000259" key="4">
    <source>
        <dbReference type="SMART" id="SM00822"/>
    </source>
</evidence>
<dbReference type="SUPFAM" id="SSF51735">
    <property type="entry name" value="NAD(P)-binding Rossmann-fold domains"/>
    <property type="match status" value="1"/>
</dbReference>
<dbReference type="RefSeq" id="WP_189413274.1">
    <property type="nucleotide sequence ID" value="NZ_BMSL01000001.1"/>
</dbReference>
<evidence type="ECO:0000256" key="2">
    <source>
        <dbReference type="ARBA" id="ARBA00023002"/>
    </source>
</evidence>
<dbReference type="PANTHER" id="PTHR43669:SF12">
    <property type="entry name" value="BLR5618 PROTEIN"/>
    <property type="match status" value="1"/>
</dbReference>
<dbReference type="InterPro" id="IPR057326">
    <property type="entry name" value="KR_dom"/>
</dbReference>
<dbReference type="GeneID" id="91550880"/>
<name>A0ABT9LCK2_STRGD</name>
<dbReference type="Proteomes" id="UP001231675">
    <property type="component" value="Unassembled WGS sequence"/>
</dbReference>
<comment type="caution">
    <text evidence="5">The sequence shown here is derived from an EMBL/GenBank/DDBJ whole genome shotgun (WGS) entry which is preliminary data.</text>
</comment>
<evidence type="ECO:0000256" key="3">
    <source>
        <dbReference type="RuleBase" id="RU000363"/>
    </source>
</evidence>
<protein>
    <submittedName>
        <fullName evidence="5">NAD(P)-dependent dehydrogenase (Short-subunit alcohol dehydrogenase family)</fullName>
    </submittedName>
</protein>